<sequence>MIREEHYEPAVVAGMAAHRTEVEAIAVDPEPPTVENTLEALERAGQLLDRASRAFHNKLSADSTPGTRRSDRASRATLRGDAAPAVRRGA</sequence>
<dbReference type="InterPro" id="IPR045090">
    <property type="entry name" value="Pept_M3A_M3B"/>
</dbReference>
<gene>
    <name evidence="2" type="ORF">GCM10023198_59460</name>
</gene>
<name>A0ABP8YDF5_9MICO</name>
<accession>A0ABP8YDF5</accession>
<feature type="region of interest" description="Disordered" evidence="1">
    <location>
        <begin position="55"/>
        <end position="90"/>
    </location>
</feature>
<evidence type="ECO:0000256" key="1">
    <source>
        <dbReference type="SAM" id="MobiDB-lite"/>
    </source>
</evidence>
<reference evidence="3" key="1">
    <citation type="journal article" date="2019" name="Int. J. Syst. Evol. Microbiol.">
        <title>The Global Catalogue of Microorganisms (GCM) 10K type strain sequencing project: providing services to taxonomists for standard genome sequencing and annotation.</title>
        <authorList>
            <consortium name="The Broad Institute Genomics Platform"/>
            <consortium name="The Broad Institute Genome Sequencing Center for Infectious Disease"/>
            <person name="Wu L."/>
            <person name="Ma J."/>
        </authorList>
    </citation>
    <scope>NUCLEOTIDE SEQUENCE [LARGE SCALE GENOMIC DNA]</scope>
    <source>
        <strain evidence="3">JCM 17975</strain>
    </source>
</reference>
<dbReference type="RefSeq" id="WP_308292401.1">
    <property type="nucleotide sequence ID" value="NZ_BAABHM010000043.1"/>
</dbReference>
<dbReference type="Proteomes" id="UP001500843">
    <property type="component" value="Unassembled WGS sequence"/>
</dbReference>
<keyword evidence="3" id="KW-1185">Reference proteome</keyword>
<protein>
    <submittedName>
        <fullName evidence="2">Uncharacterized protein</fullName>
    </submittedName>
</protein>
<dbReference type="PANTHER" id="PTHR43660:SF1">
    <property type="entry name" value="DIPEPTIDYL CARBOXYPEPTIDASE"/>
    <property type="match status" value="1"/>
</dbReference>
<proteinExistence type="predicted"/>
<dbReference type="Gene3D" id="1.10.1370.40">
    <property type="match status" value="1"/>
</dbReference>
<comment type="caution">
    <text evidence="2">The sequence shown here is derived from an EMBL/GenBank/DDBJ whole genome shotgun (WGS) entry which is preliminary data.</text>
</comment>
<dbReference type="SUPFAM" id="SSF55486">
    <property type="entry name" value="Metalloproteases ('zincins'), catalytic domain"/>
    <property type="match status" value="1"/>
</dbReference>
<organism evidence="2 3">
    <name type="scientific">Promicromonospora umidemergens</name>
    <dbReference type="NCBI Taxonomy" id="629679"/>
    <lineage>
        <taxon>Bacteria</taxon>
        <taxon>Bacillati</taxon>
        <taxon>Actinomycetota</taxon>
        <taxon>Actinomycetes</taxon>
        <taxon>Micrococcales</taxon>
        <taxon>Promicromonosporaceae</taxon>
        <taxon>Promicromonospora</taxon>
    </lineage>
</organism>
<dbReference type="PANTHER" id="PTHR43660">
    <property type="entry name" value="DIPEPTIDYL CARBOXYPEPTIDASE"/>
    <property type="match status" value="1"/>
</dbReference>
<dbReference type="EMBL" id="BAABHM010000043">
    <property type="protein sequence ID" value="GAA4726426.1"/>
    <property type="molecule type" value="Genomic_DNA"/>
</dbReference>
<evidence type="ECO:0000313" key="2">
    <source>
        <dbReference type="EMBL" id="GAA4726426.1"/>
    </source>
</evidence>
<evidence type="ECO:0000313" key="3">
    <source>
        <dbReference type="Proteomes" id="UP001500843"/>
    </source>
</evidence>